<sequence length="603" mass="66131">MTIKHYIFIILLFCTGSLLAQDVRFTASVSKSQVGTGEQFEVTFSLNSNGDRFNPPNFSGFEVLSGPNESTSMTSINGNMSSSVSVSYVLVATREGTFTIGPASAVVNGKQLTTNPIKIKVVKGQPVQQNSAQAQGGQDNDIAPAASGDLSKDLFIKASVDKTNVYLGEQINVSYKLYTRVALVANNLDKAPELNGFWSQDVKSDQQNVAWKEEIYKGARYKVAEIKQTILFPERSGNLTIDPLAMTFVARQAMPARDIMEQMFGGAYKDVKVKLQSTPVTIHVKPLPEAGKPAGFTGAVGSFTVDASVDKKELKANEALNYKLKITGSGNIKLLKEVNINPPTDFEKYDPKVTDTISETTRGVSGSRILTYLLIPRHQGNYTIEPVLFSYFNPATNRYVTLSTKAFPIKVNKGIDGGNVTSFAPSDRQDVKLLNKDIRYIKTSAPDLYRDGEMFYGSAGFYFLLLLGPLLFLGAYIYRKKDEENNADIVKVKSRRANKLAARHMANAQTQLADGNTQAFYEAVSRGMYGYLSDKLNIPAANLNQENIAAELKSRSVDDGLVNKLINTLELCEMARFAPVSGVSQQEVFDGAKSMINDIETKI</sequence>
<dbReference type="eggNOG" id="COG0457">
    <property type="taxonomic scope" value="Bacteria"/>
</dbReference>
<dbReference type="RefSeq" id="WP_008511712.1">
    <property type="nucleotide sequence ID" value="NZ_CM001403.1"/>
</dbReference>
<proteinExistence type="predicted"/>
<gene>
    <name evidence="3" type="ORF">Mucpa_6112</name>
</gene>
<dbReference type="OrthoDB" id="2079210at2"/>
<keyword evidence="1" id="KW-0472">Membrane</keyword>
<keyword evidence="4" id="KW-1185">Reference proteome</keyword>
<feature type="chain" id="PRO_5003558985" description="Aerotolerance-related exported protein" evidence="2">
    <location>
        <begin position="21"/>
        <end position="603"/>
    </location>
</feature>
<evidence type="ECO:0008006" key="5">
    <source>
        <dbReference type="Google" id="ProtNLM"/>
    </source>
</evidence>
<dbReference type="STRING" id="714943.Mucpa_6112"/>
<evidence type="ECO:0000313" key="3">
    <source>
        <dbReference type="EMBL" id="EHQ30170.1"/>
    </source>
</evidence>
<dbReference type="AlphaFoldDB" id="H1YDG1"/>
<feature type="transmembrane region" description="Helical" evidence="1">
    <location>
        <begin position="454"/>
        <end position="478"/>
    </location>
</feature>
<organism evidence="3 4">
    <name type="scientific">Mucilaginibacter paludis DSM 18603</name>
    <dbReference type="NCBI Taxonomy" id="714943"/>
    <lineage>
        <taxon>Bacteria</taxon>
        <taxon>Pseudomonadati</taxon>
        <taxon>Bacteroidota</taxon>
        <taxon>Sphingobacteriia</taxon>
        <taxon>Sphingobacteriales</taxon>
        <taxon>Sphingobacteriaceae</taxon>
        <taxon>Mucilaginibacter</taxon>
    </lineage>
</organism>
<evidence type="ECO:0000313" key="4">
    <source>
        <dbReference type="Proteomes" id="UP000002774"/>
    </source>
</evidence>
<evidence type="ECO:0000256" key="1">
    <source>
        <dbReference type="SAM" id="Phobius"/>
    </source>
</evidence>
<accession>H1YDG1</accession>
<reference evidence="3" key="1">
    <citation type="submission" date="2011-09" db="EMBL/GenBank/DDBJ databases">
        <title>The permanent draft genome of Mucilaginibacter paludis DSM 18603.</title>
        <authorList>
            <consortium name="US DOE Joint Genome Institute (JGI-PGF)"/>
            <person name="Lucas S."/>
            <person name="Han J."/>
            <person name="Lapidus A."/>
            <person name="Bruce D."/>
            <person name="Goodwin L."/>
            <person name="Pitluck S."/>
            <person name="Peters L."/>
            <person name="Kyrpides N."/>
            <person name="Mavromatis K."/>
            <person name="Ivanova N."/>
            <person name="Mikhailova N."/>
            <person name="Held B."/>
            <person name="Detter J.C."/>
            <person name="Tapia R."/>
            <person name="Han C."/>
            <person name="Land M."/>
            <person name="Hauser L."/>
            <person name="Markowitz V."/>
            <person name="Cheng J.-F."/>
            <person name="Hugenholtz P."/>
            <person name="Woyke T."/>
            <person name="Wu D."/>
            <person name="Tindall B."/>
            <person name="Brambilla E."/>
            <person name="Klenk H.-P."/>
            <person name="Eisen J.A."/>
        </authorList>
    </citation>
    <scope>NUCLEOTIDE SEQUENCE [LARGE SCALE GENOMIC DNA]</scope>
    <source>
        <strain evidence="3">DSM 18603</strain>
    </source>
</reference>
<dbReference type="Pfam" id="PF13584">
    <property type="entry name" value="BatD"/>
    <property type="match status" value="3"/>
</dbReference>
<keyword evidence="1" id="KW-1133">Transmembrane helix</keyword>
<protein>
    <recommendedName>
        <fullName evidence="5">Aerotolerance-related exported protein</fullName>
    </recommendedName>
</protein>
<dbReference type="HOGENOM" id="CLU_016843_0_0_10"/>
<dbReference type="PANTHER" id="PTHR40940:SF2">
    <property type="entry name" value="BATD"/>
    <property type="match status" value="1"/>
</dbReference>
<dbReference type="PANTHER" id="PTHR40940">
    <property type="entry name" value="PROTEIN BATD-RELATED"/>
    <property type="match status" value="1"/>
</dbReference>
<dbReference type="EMBL" id="CM001403">
    <property type="protein sequence ID" value="EHQ30170.1"/>
    <property type="molecule type" value="Genomic_DNA"/>
</dbReference>
<evidence type="ECO:0000256" key="2">
    <source>
        <dbReference type="SAM" id="SignalP"/>
    </source>
</evidence>
<dbReference type="Proteomes" id="UP000002774">
    <property type="component" value="Chromosome"/>
</dbReference>
<feature type="signal peptide" evidence="2">
    <location>
        <begin position="1"/>
        <end position="20"/>
    </location>
</feature>
<name>H1YDG1_9SPHI</name>
<dbReference type="InterPro" id="IPR025738">
    <property type="entry name" value="BatD"/>
</dbReference>
<keyword evidence="1" id="KW-0812">Transmembrane</keyword>
<keyword evidence="2" id="KW-0732">Signal</keyword>